<dbReference type="OrthoDB" id="5429993at2759"/>
<keyword evidence="3" id="KW-1185">Reference proteome</keyword>
<dbReference type="GeneID" id="75832624"/>
<dbReference type="EMBL" id="JAGIXG020000001">
    <property type="protein sequence ID" value="KAI6785807.1"/>
    <property type="molecule type" value="Genomic_DNA"/>
</dbReference>
<sequence length="487" mass="52065">MSSSTIARSRSLRKPNPPAESSSAVPRSSRPAAPSDVDHHSSPSRLPTKPPTRVPSTSSNGGAAAKPAPRPLGRTLSSRQPADAPRTNSTRCPPTTGSTRNAPPSGTLRPTSASSSSNNNNNSASSTQIKRVASHVRAKSTASANGATGLTPATTLKPPLQGTNSRAAAHAKTASTDRTTTTRTATTSSTTTTSRGATAAAAAPAPAQAQSRLRPNFSTLQQHYSPAKSRDPKPLTAAYLAPPSPSKLPANVAASAETSRLQTELLQLHLVHRDAGTVETQWRASAKQKLGTRFEKLCVTAQQVAEQEKAGLERANVLALHAWGSEGGLEEKIQGLDTVFNGIWSLSEPGGRYARMTRRFERWMDQVSEVEQARRDGTYLEQGDQSLFISDLETPWKEDCAGTLRRLDGWSHQLRALGEPPADEDGTSSLAKMLQGARSLVQDMLAEVQMMEEMGGEALAREAEWIEKMNRMDDDDTPQAGAIWRTV</sequence>
<protein>
    <recommendedName>
        <fullName evidence="4">AGA1 A-agglutinin anchor subunit</fullName>
    </recommendedName>
</protein>
<reference evidence="2" key="2">
    <citation type="submission" date="2022-07" db="EMBL/GenBank/DDBJ databases">
        <authorList>
            <person name="Goncalves M.F.M."/>
            <person name="Hilario S."/>
            <person name="Van De Peer Y."/>
            <person name="Esteves A.C."/>
            <person name="Alves A."/>
        </authorList>
    </citation>
    <scope>NUCLEOTIDE SEQUENCE</scope>
    <source>
        <strain evidence="2">MUM 19.33</strain>
    </source>
</reference>
<dbReference type="Proteomes" id="UP001055219">
    <property type="component" value="Unassembled WGS sequence"/>
</dbReference>
<feature type="compositionally biased region" description="Low complexity" evidence="1">
    <location>
        <begin position="173"/>
        <end position="212"/>
    </location>
</feature>
<dbReference type="RefSeq" id="XP_051366663.1">
    <property type="nucleotide sequence ID" value="XM_051504297.1"/>
</dbReference>
<dbReference type="AlphaFoldDB" id="A0A9Q0BH84"/>
<proteinExistence type="predicted"/>
<evidence type="ECO:0000313" key="3">
    <source>
        <dbReference type="Proteomes" id="UP001055219"/>
    </source>
</evidence>
<comment type="caution">
    <text evidence="2">The sequence shown here is derived from an EMBL/GenBank/DDBJ whole genome shotgun (WGS) entry which is preliminary data.</text>
</comment>
<gene>
    <name evidence="2" type="ORF">J7T54_006146</name>
</gene>
<feature type="compositionally biased region" description="Low complexity" evidence="1">
    <location>
        <begin position="112"/>
        <end position="126"/>
    </location>
</feature>
<feature type="compositionally biased region" description="Polar residues" evidence="1">
    <location>
        <begin position="140"/>
        <end position="154"/>
    </location>
</feature>
<feature type="region of interest" description="Disordered" evidence="1">
    <location>
        <begin position="1"/>
        <end position="244"/>
    </location>
</feature>
<evidence type="ECO:0000256" key="1">
    <source>
        <dbReference type="SAM" id="MobiDB-lite"/>
    </source>
</evidence>
<reference evidence="2" key="1">
    <citation type="journal article" date="2021" name="J Fungi (Basel)">
        <title>Genomic and Metabolomic Analyses of the Marine Fungus Emericellopsis cladophorae: Insights into Saltwater Adaptability Mechanisms and Its Biosynthetic Potential.</title>
        <authorList>
            <person name="Goncalves M.F.M."/>
            <person name="Hilario S."/>
            <person name="Van de Peer Y."/>
            <person name="Esteves A.C."/>
            <person name="Alves A."/>
        </authorList>
    </citation>
    <scope>NUCLEOTIDE SEQUENCE</scope>
    <source>
        <strain evidence="2">MUM 19.33</strain>
    </source>
</reference>
<name>A0A9Q0BH84_9HYPO</name>
<organism evidence="2 3">
    <name type="scientific">Emericellopsis cladophorae</name>
    <dbReference type="NCBI Taxonomy" id="2686198"/>
    <lineage>
        <taxon>Eukaryota</taxon>
        <taxon>Fungi</taxon>
        <taxon>Dikarya</taxon>
        <taxon>Ascomycota</taxon>
        <taxon>Pezizomycotina</taxon>
        <taxon>Sordariomycetes</taxon>
        <taxon>Hypocreomycetidae</taxon>
        <taxon>Hypocreales</taxon>
        <taxon>Bionectriaceae</taxon>
        <taxon>Emericellopsis</taxon>
    </lineage>
</organism>
<evidence type="ECO:0000313" key="2">
    <source>
        <dbReference type="EMBL" id="KAI6785807.1"/>
    </source>
</evidence>
<evidence type="ECO:0008006" key="4">
    <source>
        <dbReference type="Google" id="ProtNLM"/>
    </source>
</evidence>
<accession>A0A9Q0BH84</accession>
<feature type="compositionally biased region" description="Polar residues" evidence="1">
    <location>
        <begin position="75"/>
        <end position="111"/>
    </location>
</feature>
<feature type="compositionally biased region" description="Low complexity" evidence="1">
    <location>
        <begin position="19"/>
        <end position="35"/>
    </location>
</feature>